<reference evidence="5 6" key="1">
    <citation type="submission" date="2014-12" db="EMBL/GenBank/DDBJ databases">
        <title>Genome sequence of Flavobacterium beibuense RSKm HC5.</title>
        <authorList>
            <person name="Kim J.F."/>
            <person name="Song J.Y."/>
            <person name="Kwak M.-J."/>
            <person name="Lee S.-W."/>
        </authorList>
    </citation>
    <scope>NUCLEOTIDE SEQUENCE [LARGE SCALE GENOMIC DNA]</scope>
    <source>
        <strain evidence="5 6">RSKm HC5</strain>
    </source>
</reference>
<dbReference type="Pfam" id="PF01638">
    <property type="entry name" value="HxlR"/>
    <property type="match status" value="1"/>
</dbReference>
<dbReference type="InterPro" id="IPR036390">
    <property type="entry name" value="WH_DNA-bd_sf"/>
</dbReference>
<organism evidence="5 6">
    <name type="scientific">Flavobacterium beibuense</name>
    <dbReference type="NCBI Taxonomy" id="657326"/>
    <lineage>
        <taxon>Bacteria</taxon>
        <taxon>Pseudomonadati</taxon>
        <taxon>Bacteroidota</taxon>
        <taxon>Flavobacteriia</taxon>
        <taxon>Flavobacteriales</taxon>
        <taxon>Flavobacteriaceae</taxon>
        <taxon>Flavobacterium</taxon>
    </lineage>
</organism>
<dbReference type="OrthoDB" id="769662at2"/>
<dbReference type="EMBL" id="JUIW01000007">
    <property type="protein sequence ID" value="RYJ42391.1"/>
    <property type="molecule type" value="Genomic_DNA"/>
</dbReference>
<dbReference type="PROSITE" id="PS51118">
    <property type="entry name" value="HTH_HXLR"/>
    <property type="match status" value="1"/>
</dbReference>
<protein>
    <submittedName>
        <fullName evidence="5">Transcriptional regulator, HxlR family</fullName>
    </submittedName>
</protein>
<evidence type="ECO:0000259" key="4">
    <source>
        <dbReference type="PROSITE" id="PS51118"/>
    </source>
</evidence>
<dbReference type="SUPFAM" id="SSF46785">
    <property type="entry name" value="Winged helix' DNA-binding domain"/>
    <property type="match status" value="1"/>
</dbReference>
<dbReference type="InterPro" id="IPR036388">
    <property type="entry name" value="WH-like_DNA-bd_sf"/>
</dbReference>
<keyword evidence="2" id="KW-0238">DNA-binding</keyword>
<accession>A0A444W912</accession>
<evidence type="ECO:0000313" key="6">
    <source>
        <dbReference type="Proteomes" id="UP000289775"/>
    </source>
</evidence>
<keyword evidence="6" id="KW-1185">Reference proteome</keyword>
<feature type="domain" description="HTH hxlR-type" evidence="4">
    <location>
        <begin position="13"/>
        <end position="116"/>
    </location>
</feature>
<dbReference type="Proteomes" id="UP000289775">
    <property type="component" value="Unassembled WGS sequence"/>
</dbReference>
<keyword evidence="1" id="KW-0805">Transcription regulation</keyword>
<evidence type="ECO:0000313" key="5">
    <source>
        <dbReference type="EMBL" id="RYJ42391.1"/>
    </source>
</evidence>
<evidence type="ECO:0000256" key="1">
    <source>
        <dbReference type="ARBA" id="ARBA00023015"/>
    </source>
</evidence>
<dbReference type="AlphaFoldDB" id="A0A444W912"/>
<dbReference type="RefSeq" id="WP_129751296.1">
    <property type="nucleotide sequence ID" value="NZ_JUIW01000007.1"/>
</dbReference>
<evidence type="ECO:0000256" key="3">
    <source>
        <dbReference type="ARBA" id="ARBA00023163"/>
    </source>
</evidence>
<comment type="caution">
    <text evidence="5">The sequence shown here is derived from an EMBL/GenBank/DDBJ whole genome shotgun (WGS) entry which is preliminary data.</text>
</comment>
<keyword evidence="3" id="KW-0804">Transcription</keyword>
<dbReference type="GO" id="GO:0003677">
    <property type="term" value="F:DNA binding"/>
    <property type="evidence" value="ECO:0007669"/>
    <property type="project" value="UniProtKB-KW"/>
</dbReference>
<dbReference type="InterPro" id="IPR002577">
    <property type="entry name" value="HTH_HxlR"/>
</dbReference>
<name>A0A444W912_9FLAO</name>
<proteinExistence type="predicted"/>
<dbReference type="PANTHER" id="PTHR33204">
    <property type="entry name" value="TRANSCRIPTIONAL REGULATOR, MARR FAMILY"/>
    <property type="match status" value="1"/>
</dbReference>
<sequence>MKNSEKVHDQQSCTAALNAMSDSFYVIGGKWKLRIIISLRNGHTRFNEIQRSIPGLSAKVLSGELKDLEANGLIERKVYAETPVVVEYVITPYSDTLEPVLNALVSWGEQHRNKIREGVF</sequence>
<dbReference type="Gene3D" id="1.10.10.10">
    <property type="entry name" value="Winged helix-like DNA-binding domain superfamily/Winged helix DNA-binding domain"/>
    <property type="match status" value="1"/>
</dbReference>
<gene>
    <name evidence="5" type="ORF">NU09_2177</name>
</gene>
<evidence type="ECO:0000256" key="2">
    <source>
        <dbReference type="ARBA" id="ARBA00023125"/>
    </source>
</evidence>